<evidence type="ECO:0000256" key="6">
    <source>
        <dbReference type="PROSITE-ProRule" id="PRU10141"/>
    </source>
</evidence>
<evidence type="ECO:0000259" key="8">
    <source>
        <dbReference type="PROSITE" id="PS50011"/>
    </source>
</evidence>
<evidence type="ECO:0000256" key="1">
    <source>
        <dbReference type="ARBA" id="ARBA00006529"/>
    </source>
</evidence>
<dbReference type="PROSITE" id="PS00107">
    <property type="entry name" value="PROTEIN_KINASE_ATP"/>
    <property type="match status" value="1"/>
</dbReference>
<evidence type="ECO:0000256" key="4">
    <source>
        <dbReference type="ARBA" id="ARBA00022777"/>
    </source>
</evidence>
<dbReference type="InterPro" id="IPR017441">
    <property type="entry name" value="Protein_kinase_ATP_BS"/>
</dbReference>
<keyword evidence="3 6" id="KW-0547">Nucleotide-binding</keyword>
<reference evidence="9" key="1">
    <citation type="submission" date="2020-05" db="EMBL/GenBank/DDBJ databases">
        <title>Phylogenomic resolution of chytrid fungi.</title>
        <authorList>
            <person name="Stajich J.E."/>
            <person name="Amses K."/>
            <person name="Simmons R."/>
            <person name="Seto K."/>
            <person name="Myers J."/>
            <person name="Bonds A."/>
            <person name="Quandt C.A."/>
            <person name="Barry K."/>
            <person name="Liu P."/>
            <person name="Grigoriev I."/>
            <person name="Longcore J.E."/>
            <person name="James T.Y."/>
        </authorList>
    </citation>
    <scope>NUCLEOTIDE SEQUENCE</scope>
    <source>
        <strain evidence="9">JEL0513</strain>
    </source>
</reference>
<dbReference type="SMART" id="SM00220">
    <property type="entry name" value="S_TKc"/>
    <property type="match status" value="1"/>
</dbReference>
<comment type="caution">
    <text evidence="9">The sequence shown here is derived from an EMBL/GenBank/DDBJ whole genome shotgun (WGS) entry which is preliminary data.</text>
</comment>
<dbReference type="Pfam" id="PF00069">
    <property type="entry name" value="Pkinase"/>
    <property type="match status" value="1"/>
</dbReference>
<evidence type="ECO:0000313" key="10">
    <source>
        <dbReference type="Proteomes" id="UP001211907"/>
    </source>
</evidence>
<keyword evidence="5 6" id="KW-0067">ATP-binding</keyword>
<accession>A0AAD5XKD5</accession>
<evidence type="ECO:0000256" key="2">
    <source>
        <dbReference type="ARBA" id="ARBA00022679"/>
    </source>
</evidence>
<sequence>MVQIQQLKIADDMRSSDISSISVIRKHQISNSSLALMNLNAVIGQDCDGDQRDNLSPRVQDGNQEAHKIDVTKVKNDGAKIRNLIFQKFHIDDMRQKSYALFSKEGGRSEATTSTITNEDLSRLCSLINQSQELEFILRKSFVYPKKANVSFVKSPVQTTKAKKPVTMMFAPPQSVINATDPFHQLQSKEFEIKNDFSKSNSSGNRTEFFVPPPRSKNSLLIDADSVHAQHPYFEYVTSSESKSGSGISNRDSRASKRSVRHRKEKGSENVVNSSWNNSSSSIVGDALGSTSLSHRSLKVKSFFADRPKDEDIADELAKYFPEIAEEIVIDDALSRENEDGQTLTRNTTSDSNIIETEADISNNSASSLNSLTENSRFPINSRQLKIKVEEAIEKNKRMSTMSTLTVRRRFSKGVAALLLEQLEEEDSKSNEFSTLKALESVPIVVENNENLSVNQLITHSYDAEFAQPNSVFPNSTTISIPQTLPIIKNWTQGKLIGQGAFGKVFHALNLDTGEIMAVKQVLLGPVPSKGKQIGGGLGNDKKKQTEALERELDLLKDLWHENIVRYLGFELKDGSLNLFLQYVSGGSISSLLSKTGKLDLIVARYFTFQILCGMEYLHGKNIIHRDIKGANSCFWRIKEYLECQCKAQFRGWHQKSQEERDIPQKSIGCMVLEMLTGLPPWHKISGSIIYLVGNGKHPPFPSELATIAKDFLEFCFVIDAEKRPTAHELIDHEFCRLSILETDAFKFREWVLDAEMKHAAENQDKPLDDSEDYTDSDNSTDSKNSVEKCLDSDVVVVESDLDLI</sequence>
<name>A0AAD5XKD5_9FUNG</name>
<feature type="region of interest" description="Disordered" evidence="7">
    <location>
        <begin position="238"/>
        <end position="273"/>
    </location>
</feature>
<comment type="similarity">
    <text evidence="1">Belongs to the protein kinase superfamily. STE Ser/Thr protein kinase family. MAP kinase kinase kinase subfamily.</text>
</comment>
<keyword evidence="10" id="KW-1185">Reference proteome</keyword>
<organism evidence="9 10">
    <name type="scientific">Physocladia obscura</name>
    <dbReference type="NCBI Taxonomy" id="109957"/>
    <lineage>
        <taxon>Eukaryota</taxon>
        <taxon>Fungi</taxon>
        <taxon>Fungi incertae sedis</taxon>
        <taxon>Chytridiomycota</taxon>
        <taxon>Chytridiomycota incertae sedis</taxon>
        <taxon>Chytridiomycetes</taxon>
        <taxon>Chytridiales</taxon>
        <taxon>Chytriomycetaceae</taxon>
        <taxon>Physocladia</taxon>
    </lineage>
</organism>
<dbReference type="EMBL" id="JADGJH010000110">
    <property type="protein sequence ID" value="KAJ3137653.1"/>
    <property type="molecule type" value="Genomic_DNA"/>
</dbReference>
<dbReference type="InterPro" id="IPR000719">
    <property type="entry name" value="Prot_kinase_dom"/>
</dbReference>
<dbReference type="PANTHER" id="PTHR48016">
    <property type="entry name" value="MAP KINASE KINASE KINASE SSK2-RELATED-RELATED"/>
    <property type="match status" value="1"/>
</dbReference>
<dbReference type="Gene3D" id="1.10.510.10">
    <property type="entry name" value="Transferase(Phosphotransferase) domain 1"/>
    <property type="match status" value="2"/>
</dbReference>
<feature type="compositionally biased region" description="Low complexity" evidence="7">
    <location>
        <begin position="239"/>
        <end position="249"/>
    </location>
</feature>
<feature type="domain" description="Protein kinase" evidence="8">
    <location>
        <begin position="491"/>
        <end position="736"/>
    </location>
</feature>
<dbReference type="Proteomes" id="UP001211907">
    <property type="component" value="Unassembled WGS sequence"/>
</dbReference>
<dbReference type="InterPro" id="IPR011009">
    <property type="entry name" value="Kinase-like_dom_sf"/>
</dbReference>
<evidence type="ECO:0000256" key="3">
    <source>
        <dbReference type="ARBA" id="ARBA00022741"/>
    </source>
</evidence>
<feature type="binding site" evidence="6">
    <location>
        <position position="520"/>
    </location>
    <ligand>
        <name>ATP</name>
        <dbReference type="ChEBI" id="CHEBI:30616"/>
    </ligand>
</feature>
<dbReference type="SUPFAM" id="SSF56112">
    <property type="entry name" value="Protein kinase-like (PK-like)"/>
    <property type="match status" value="1"/>
</dbReference>
<proteinExistence type="inferred from homology"/>
<dbReference type="FunFam" id="3.30.200.20:FF:000387">
    <property type="entry name" value="Serine/threonine-protein kinase STE11"/>
    <property type="match status" value="1"/>
</dbReference>
<dbReference type="PROSITE" id="PS50011">
    <property type="entry name" value="PROTEIN_KINASE_DOM"/>
    <property type="match status" value="1"/>
</dbReference>
<dbReference type="AlphaFoldDB" id="A0AAD5XKD5"/>
<dbReference type="GO" id="GO:0004709">
    <property type="term" value="F:MAP kinase kinase kinase activity"/>
    <property type="evidence" value="ECO:0007669"/>
    <property type="project" value="UniProtKB-ARBA"/>
</dbReference>
<feature type="region of interest" description="Disordered" evidence="7">
    <location>
        <begin position="763"/>
        <end position="787"/>
    </location>
</feature>
<dbReference type="GO" id="GO:0005524">
    <property type="term" value="F:ATP binding"/>
    <property type="evidence" value="ECO:0007669"/>
    <property type="project" value="UniProtKB-UniRule"/>
</dbReference>
<gene>
    <name evidence="9" type="ORF">HK100_000497</name>
</gene>
<keyword evidence="4" id="KW-0418">Kinase</keyword>
<feature type="compositionally biased region" description="Basic residues" evidence="7">
    <location>
        <begin position="256"/>
        <end position="265"/>
    </location>
</feature>
<evidence type="ECO:0000256" key="5">
    <source>
        <dbReference type="ARBA" id="ARBA00022840"/>
    </source>
</evidence>
<protein>
    <recommendedName>
        <fullName evidence="8">Protein kinase domain-containing protein</fullName>
    </recommendedName>
</protein>
<keyword evidence="2" id="KW-0808">Transferase</keyword>
<evidence type="ECO:0000256" key="7">
    <source>
        <dbReference type="SAM" id="MobiDB-lite"/>
    </source>
</evidence>
<dbReference type="InterPro" id="IPR050538">
    <property type="entry name" value="MAP_kinase_kinase_kinase"/>
</dbReference>
<evidence type="ECO:0000313" key="9">
    <source>
        <dbReference type="EMBL" id="KAJ3137653.1"/>
    </source>
</evidence>
<dbReference type="PANTHER" id="PTHR48016:SF56">
    <property type="entry name" value="MAPKK KINASE"/>
    <property type="match status" value="1"/>
</dbReference>